<dbReference type="RefSeq" id="WP_345479067.1">
    <property type="nucleotide sequence ID" value="NZ_BAABLP010000001.1"/>
</dbReference>
<organism evidence="2 3">
    <name type="scientific">Amnibacterium soli</name>
    <dbReference type="NCBI Taxonomy" id="1282736"/>
    <lineage>
        <taxon>Bacteria</taxon>
        <taxon>Bacillati</taxon>
        <taxon>Actinomycetota</taxon>
        <taxon>Actinomycetes</taxon>
        <taxon>Micrococcales</taxon>
        <taxon>Microbacteriaceae</taxon>
        <taxon>Amnibacterium</taxon>
    </lineage>
</organism>
<dbReference type="InterPro" id="IPR024301">
    <property type="entry name" value="Amidase_6"/>
</dbReference>
<evidence type="ECO:0000313" key="3">
    <source>
        <dbReference type="Proteomes" id="UP001500121"/>
    </source>
</evidence>
<sequence>MRRRTLLLGGGLAVALVGAGVLGWRAIPYVPPADAAPRSASVVRETAYVERWWRHANPAYGTLGGTDCVDFTSQALHARGWAMSADWGTSTVLGRRSSTPAWVGSTAMMRWLGTRPDLATPLDDRHRAQVAVGDVAQFDWDASGDRDHTAVVTRVQHEGGRVVVEVAEHSPAGLHDSVDRLIAEHGGRGVIHYWHLRA</sequence>
<evidence type="ECO:0000259" key="1">
    <source>
        <dbReference type="Pfam" id="PF12671"/>
    </source>
</evidence>
<accession>A0ABP8YS81</accession>
<dbReference type="PANTHER" id="PTHR40032:SF1">
    <property type="entry name" value="EXPORTED PROTEIN"/>
    <property type="match status" value="1"/>
</dbReference>
<gene>
    <name evidence="2" type="ORF">GCM10025783_02280</name>
</gene>
<dbReference type="Pfam" id="PF12671">
    <property type="entry name" value="Amidase_6"/>
    <property type="match status" value="1"/>
</dbReference>
<keyword evidence="3" id="KW-1185">Reference proteome</keyword>
<dbReference type="Proteomes" id="UP001500121">
    <property type="component" value="Unassembled WGS sequence"/>
</dbReference>
<dbReference type="PANTHER" id="PTHR40032">
    <property type="entry name" value="EXPORTED PROTEIN-RELATED"/>
    <property type="match status" value="1"/>
</dbReference>
<dbReference type="EMBL" id="BAABLP010000001">
    <property type="protein sequence ID" value="GAA4735841.1"/>
    <property type="molecule type" value="Genomic_DNA"/>
</dbReference>
<protein>
    <recommendedName>
        <fullName evidence="1">Putative amidase domain-containing protein</fullName>
    </recommendedName>
</protein>
<feature type="domain" description="Putative amidase" evidence="1">
    <location>
        <begin position="45"/>
        <end position="183"/>
    </location>
</feature>
<proteinExistence type="predicted"/>
<name>A0ABP8YS81_9MICO</name>
<comment type="caution">
    <text evidence="2">The sequence shown here is derived from an EMBL/GenBank/DDBJ whole genome shotgun (WGS) entry which is preliminary data.</text>
</comment>
<reference evidence="3" key="1">
    <citation type="journal article" date="2019" name="Int. J. Syst. Evol. Microbiol.">
        <title>The Global Catalogue of Microorganisms (GCM) 10K type strain sequencing project: providing services to taxonomists for standard genome sequencing and annotation.</title>
        <authorList>
            <consortium name="The Broad Institute Genomics Platform"/>
            <consortium name="The Broad Institute Genome Sequencing Center for Infectious Disease"/>
            <person name="Wu L."/>
            <person name="Ma J."/>
        </authorList>
    </citation>
    <scope>NUCLEOTIDE SEQUENCE [LARGE SCALE GENOMIC DNA]</scope>
    <source>
        <strain evidence="3">JCM 19015</strain>
    </source>
</reference>
<evidence type="ECO:0000313" key="2">
    <source>
        <dbReference type="EMBL" id="GAA4735841.1"/>
    </source>
</evidence>